<protein>
    <recommendedName>
        <fullName evidence="4">J domain-containing protein</fullName>
    </recommendedName>
</protein>
<feature type="domain" description="J" evidence="4">
    <location>
        <begin position="398"/>
        <end position="468"/>
    </location>
</feature>
<dbReference type="InterPro" id="IPR001623">
    <property type="entry name" value="DnaJ_domain"/>
</dbReference>
<dbReference type="Proteomes" id="UP000799776">
    <property type="component" value="Unassembled WGS sequence"/>
</dbReference>
<keyword evidence="3" id="KW-1133">Transmembrane helix</keyword>
<dbReference type="CDD" id="cd06257">
    <property type="entry name" value="DnaJ"/>
    <property type="match status" value="1"/>
</dbReference>
<dbReference type="SUPFAM" id="SSF46565">
    <property type="entry name" value="Chaperone J-domain"/>
    <property type="match status" value="1"/>
</dbReference>
<dbReference type="Gene3D" id="1.10.287.110">
    <property type="entry name" value="DnaJ domain"/>
    <property type="match status" value="1"/>
</dbReference>
<keyword evidence="3" id="KW-0812">Transmembrane</keyword>
<feature type="region of interest" description="Disordered" evidence="2">
    <location>
        <begin position="342"/>
        <end position="380"/>
    </location>
</feature>
<evidence type="ECO:0000256" key="3">
    <source>
        <dbReference type="SAM" id="Phobius"/>
    </source>
</evidence>
<gene>
    <name evidence="5" type="ORF">K490DRAFT_58882</name>
</gene>
<dbReference type="InterPro" id="IPR036869">
    <property type="entry name" value="J_dom_sf"/>
</dbReference>
<sequence>MPPRNNGAGDMRPGNWVLPAGILLVGYAAMVYHGRYQMHRDMQGYGEPHDAPNIDRGALGSTVEWEDLGLNEHLTSNDNQPATTAASVEDQDVFVDINHGATTTMPPTSTTSSDEMPSSYLKAAALARGIPQRQIISAIFILMVVLGSLKSLFSGWMGWPEGQTLDAGGVMEASASPKPETQTQPDLVQSLRARIAELEEARVVDHRRIDAFRREVDDAREAREMETEQAVRDRVWPLEDKLSKEKMCARSAQKALEARVTVADEQVATSLRRVSELETRVEEQERRINELEGQRAADRDEIATTESMLADEMNQNMQHRQRIASLEEQLAEWEQYYHNNGQYEGEEGDYEGDHPDGEYNEEEYHETDGEGNGQDEGADPEYDQVAAHEAWLLDMIPRWFEDLEIPSAELDTLTKSSLNKYHRKFMLRHHPDKNINDPSGAHERTIAAQNAYTELSKYMFNDDQDRSSGLQDTDAPFTST</sequence>
<evidence type="ECO:0000313" key="5">
    <source>
        <dbReference type="EMBL" id="KAF2085270.1"/>
    </source>
</evidence>
<evidence type="ECO:0000256" key="1">
    <source>
        <dbReference type="SAM" id="Coils"/>
    </source>
</evidence>
<comment type="caution">
    <text evidence="5">The sequence shown here is derived from an EMBL/GenBank/DDBJ whole genome shotgun (WGS) entry which is preliminary data.</text>
</comment>
<dbReference type="AlphaFoldDB" id="A0A9P4HP37"/>
<feature type="transmembrane region" description="Helical" evidence="3">
    <location>
        <begin position="16"/>
        <end position="33"/>
    </location>
</feature>
<proteinExistence type="predicted"/>
<dbReference type="PROSITE" id="PS50076">
    <property type="entry name" value="DNAJ_2"/>
    <property type="match status" value="1"/>
</dbReference>
<feature type="compositionally biased region" description="Polar residues" evidence="2">
    <location>
        <begin position="467"/>
        <end position="480"/>
    </location>
</feature>
<evidence type="ECO:0000313" key="6">
    <source>
        <dbReference type="Proteomes" id="UP000799776"/>
    </source>
</evidence>
<accession>A0A9P4HP37</accession>
<evidence type="ECO:0000256" key="2">
    <source>
        <dbReference type="SAM" id="MobiDB-lite"/>
    </source>
</evidence>
<evidence type="ECO:0000259" key="4">
    <source>
        <dbReference type="PROSITE" id="PS50076"/>
    </source>
</evidence>
<dbReference type="EMBL" id="ML978732">
    <property type="protein sequence ID" value="KAF2085270.1"/>
    <property type="molecule type" value="Genomic_DNA"/>
</dbReference>
<keyword evidence="6" id="KW-1185">Reference proteome</keyword>
<keyword evidence="3" id="KW-0472">Membrane</keyword>
<feature type="coiled-coil region" evidence="1">
    <location>
        <begin position="267"/>
        <end position="336"/>
    </location>
</feature>
<organism evidence="5 6">
    <name type="scientific">Saccharata proteae CBS 121410</name>
    <dbReference type="NCBI Taxonomy" id="1314787"/>
    <lineage>
        <taxon>Eukaryota</taxon>
        <taxon>Fungi</taxon>
        <taxon>Dikarya</taxon>
        <taxon>Ascomycota</taxon>
        <taxon>Pezizomycotina</taxon>
        <taxon>Dothideomycetes</taxon>
        <taxon>Dothideomycetes incertae sedis</taxon>
        <taxon>Botryosphaeriales</taxon>
        <taxon>Saccharataceae</taxon>
        <taxon>Saccharata</taxon>
    </lineage>
</organism>
<reference evidence="5" key="1">
    <citation type="journal article" date="2020" name="Stud. Mycol.">
        <title>101 Dothideomycetes genomes: a test case for predicting lifestyles and emergence of pathogens.</title>
        <authorList>
            <person name="Haridas S."/>
            <person name="Albert R."/>
            <person name="Binder M."/>
            <person name="Bloem J."/>
            <person name="Labutti K."/>
            <person name="Salamov A."/>
            <person name="Andreopoulos B."/>
            <person name="Baker S."/>
            <person name="Barry K."/>
            <person name="Bills G."/>
            <person name="Bluhm B."/>
            <person name="Cannon C."/>
            <person name="Castanera R."/>
            <person name="Culley D."/>
            <person name="Daum C."/>
            <person name="Ezra D."/>
            <person name="Gonzalez J."/>
            <person name="Henrissat B."/>
            <person name="Kuo A."/>
            <person name="Liang C."/>
            <person name="Lipzen A."/>
            <person name="Lutzoni F."/>
            <person name="Magnuson J."/>
            <person name="Mondo S."/>
            <person name="Nolan M."/>
            <person name="Ohm R."/>
            <person name="Pangilinan J."/>
            <person name="Park H.-J."/>
            <person name="Ramirez L."/>
            <person name="Alfaro M."/>
            <person name="Sun H."/>
            <person name="Tritt A."/>
            <person name="Yoshinaga Y."/>
            <person name="Zwiers L.-H."/>
            <person name="Turgeon B."/>
            <person name="Goodwin S."/>
            <person name="Spatafora J."/>
            <person name="Crous P."/>
            <person name="Grigoriev I."/>
        </authorList>
    </citation>
    <scope>NUCLEOTIDE SEQUENCE</scope>
    <source>
        <strain evidence="5">CBS 121410</strain>
    </source>
</reference>
<feature type="region of interest" description="Disordered" evidence="2">
    <location>
        <begin position="459"/>
        <end position="480"/>
    </location>
</feature>
<keyword evidence="1" id="KW-0175">Coiled coil</keyword>
<feature type="transmembrane region" description="Helical" evidence="3">
    <location>
        <begin position="135"/>
        <end position="159"/>
    </location>
</feature>
<name>A0A9P4HP37_9PEZI</name>